<keyword evidence="2 3" id="KW-0067">ATP-binding</keyword>
<sequence>MAEPAGRLLYGILGLPPDVTCSIAREVAALPVTGGRIDACVHPELAAGGNIGAARVSDDTATHHRNHADPDVVLTLFSVPAREVKSVEQSLSHVEHLDDQWLLEDTQTWAAKTLPPDADEETRTQLAAILAGLVRSGVGFDARRVADFAVRLVRHHLADGLKLANAARRALPAIRLSADAGDTRAKLADAAEAEQFFRRLQDEVKPALHLQARDGEPLSRSELRKRLAELRAAGEVSDSAADAFEALLADANVGDGGWTKAQADAAEVTWGETEKLFADGRKKTKETFGDETRKFFERKFPSALTQVDLDLLDDLRSDTARPKEAYDRFFGEHRERLRADPKLYRRWEKLVFRKPIETDDLAAGLLLLAERARPDPDEEGDDVVLHIRLDGAESLDFWTDDKNTKLCRVLRDRWRGLDRLLQPHVVLDFGRCWKEPWEAQIPADPGEVSSTGKDAITFSLKAWALKKADLKAGVPSGEALRRAPRAQMVWTPKADSMITAFPLDLEVLAHDAARTPLLTARVAANRYDRHGAVQAVNLASAATITDVGGNSDGRLADPRKPAHRVDENWRASLVRAVTDGIVTADDAATLSAALEAFQAEYTKAIKAMRSGSGLADDALIRQAELYGDLLRALAVRARAEVCVRELWAPLLGIGAAVVEGTREALIVTPWHPLRLAEIGAKARQLAEGMRRIVLSPARLAAEVGEYVDDLSRALSRTYYADVGALPGTPYTLVAETRHVADVSLLQSPVAAPDAVLADEPAEGTVEAYDRVAKEYLDLRPHEKASFSTVLLDAESEDLPVQMAESMARRIDSDSCLRCDLVLTHENVGSLRRIYERQNRRIGHEVDASLTSEAARNFLSRLRVAIVDRQFLDLGGAKAHDVVLLQDVIARRAEVKWMRALGLGAPQLASAVPTAQSRRKPFRKGDTTSGSYLTAPGGPEAVQAYVDALHDVVQGRASESGDPWLPMQEVEFQSGRVREVLDKAHHLANWVMTYDRLADRRLVGSSDRRIIRYFSDPRSDHNVIVSAEIGEEVIGERLIDDLRAALPSEDGDRLARMQRAIHRASASLSGAIVMRAAQNLNYAQELLGLVLTQHELNLLLGAEAQEFRAAWFFLDDVAPWLSLDGSRADLLGVCFAMTEAGPVIRVVVAEAKFVGQAGLSEQRHRSLEQLVATFGTLHQRLVARDGTVDPSTWRNRLADLVLEHIDPFDQIGGRPSAQWLADLRSPETPLEMSGHSLVFVHDTSAVPGDMPLLPDGDEPKLRRRRLAQWVLGRGAISNSLKGLIDTGAKPQIWTPLDWPTASEAMEPVAETVTDEQQGDAGTGTETLAGDGTGATKDQTENPPPESVTGTASGTEAPGATVAGWLPEVHVALAGMGHAAASGEGDAWLQDQVKRLQSALQKEGMDAPVLASRLTPNSGLVDLDGRSVTVAWLERKQTELLTKYSLDIIRISPKAGRVVVGLRRPKRVVLHLAEAWRRRRLEETAPRSNMAFVLGEKEDDGELFYLPLGAPFGEQERAAPHSIVSGTTGSGKGILATSLMLDACAFNDPSLVEVRLIDPKKGVDYGWARHLPHLKGDIVDEKADAIELFRRLVQEMEDRYDVLRQAGVANIDQLNRRLGSAATGPMPRILVFFDEVANWMQDEDFKEAVEPLINEIATKSRAAGIHLFMIYQRADNQVMTMQLRTNLGNKLVLRLGDEGSSRIALGEKGAERLLGKGHLIAKLDSDEKVYCQVPFIGEDEVVRLAEAIGLGWKNVSRAGQPGAKAA</sequence>
<gene>
    <name evidence="7" type="ORF">GXW78_20805</name>
</gene>
<evidence type="ECO:0000256" key="5">
    <source>
        <dbReference type="SAM" id="MobiDB-lite"/>
    </source>
</evidence>
<dbReference type="InterPro" id="IPR050206">
    <property type="entry name" value="FtsK/SpoIIIE/SftA"/>
</dbReference>
<organism evidence="7 8">
    <name type="scientific">Neoroseomonas terrae</name>
    <dbReference type="NCBI Taxonomy" id="424799"/>
    <lineage>
        <taxon>Bacteria</taxon>
        <taxon>Pseudomonadati</taxon>
        <taxon>Pseudomonadota</taxon>
        <taxon>Alphaproteobacteria</taxon>
        <taxon>Acetobacterales</taxon>
        <taxon>Acetobacteraceae</taxon>
        <taxon>Neoroseomonas</taxon>
    </lineage>
</organism>
<dbReference type="PROSITE" id="PS50901">
    <property type="entry name" value="FTSK"/>
    <property type="match status" value="1"/>
</dbReference>
<dbReference type="EMBL" id="JAAEDI010000024">
    <property type="protein sequence ID" value="MBR0652108.1"/>
    <property type="molecule type" value="Genomic_DNA"/>
</dbReference>
<dbReference type="Proteomes" id="UP000698752">
    <property type="component" value="Unassembled WGS sequence"/>
</dbReference>
<protein>
    <submittedName>
        <fullName evidence="7">DNA translocase FtsK</fullName>
    </submittedName>
</protein>
<keyword evidence="4" id="KW-0175">Coiled coil</keyword>
<dbReference type="Gene3D" id="3.40.50.300">
    <property type="entry name" value="P-loop containing nucleotide triphosphate hydrolases"/>
    <property type="match status" value="1"/>
</dbReference>
<evidence type="ECO:0000256" key="4">
    <source>
        <dbReference type="SAM" id="Coils"/>
    </source>
</evidence>
<evidence type="ECO:0000256" key="3">
    <source>
        <dbReference type="PROSITE-ProRule" id="PRU00289"/>
    </source>
</evidence>
<accession>A0ABS5EM53</accession>
<evidence type="ECO:0000259" key="6">
    <source>
        <dbReference type="PROSITE" id="PS50901"/>
    </source>
</evidence>
<name>A0ABS5EM53_9PROT</name>
<dbReference type="InterPro" id="IPR027417">
    <property type="entry name" value="P-loop_NTPase"/>
</dbReference>
<keyword evidence="8" id="KW-1185">Reference proteome</keyword>
<evidence type="ECO:0000313" key="8">
    <source>
        <dbReference type="Proteomes" id="UP000698752"/>
    </source>
</evidence>
<dbReference type="InterPro" id="IPR002543">
    <property type="entry name" value="FtsK_dom"/>
</dbReference>
<evidence type="ECO:0000313" key="7">
    <source>
        <dbReference type="EMBL" id="MBR0652108.1"/>
    </source>
</evidence>
<dbReference type="Pfam" id="PF01580">
    <property type="entry name" value="FtsK_SpoIIIE"/>
    <property type="match status" value="1"/>
</dbReference>
<feature type="binding site" evidence="3">
    <location>
        <begin position="1524"/>
        <end position="1531"/>
    </location>
    <ligand>
        <name>ATP</name>
        <dbReference type="ChEBI" id="CHEBI:30616"/>
    </ligand>
</feature>
<reference evidence="8" key="1">
    <citation type="journal article" date="2021" name="Syst. Appl. Microbiol.">
        <title>Roseomonas hellenica sp. nov., isolated from roots of wild-growing Alkanna tinctoria.</title>
        <authorList>
            <person name="Rat A."/>
            <person name="Naranjo H.D."/>
            <person name="Lebbe L."/>
            <person name="Cnockaert M."/>
            <person name="Krigas N."/>
            <person name="Grigoriadou K."/>
            <person name="Maloupa E."/>
            <person name="Willems A."/>
        </authorList>
    </citation>
    <scope>NUCLEOTIDE SEQUENCE [LARGE SCALE GENOMIC DNA]</scope>
    <source>
        <strain evidence="8">LMG 31159</strain>
    </source>
</reference>
<comment type="caution">
    <text evidence="7">The sequence shown here is derived from an EMBL/GenBank/DDBJ whole genome shotgun (WGS) entry which is preliminary data.</text>
</comment>
<dbReference type="PANTHER" id="PTHR22683:SF41">
    <property type="entry name" value="DNA TRANSLOCASE FTSK"/>
    <property type="match status" value="1"/>
</dbReference>
<dbReference type="RefSeq" id="WP_211870824.1">
    <property type="nucleotide sequence ID" value="NZ_JAAEDI010000024.1"/>
</dbReference>
<keyword evidence="1 3" id="KW-0547">Nucleotide-binding</keyword>
<dbReference type="CDD" id="cd01127">
    <property type="entry name" value="TrwB_TraG_TraD_VirD4"/>
    <property type="match status" value="1"/>
</dbReference>
<feature type="domain" description="FtsK" evidence="6">
    <location>
        <begin position="1503"/>
        <end position="1700"/>
    </location>
</feature>
<feature type="coiled-coil region" evidence="4">
    <location>
        <begin position="1577"/>
        <end position="1604"/>
    </location>
</feature>
<proteinExistence type="predicted"/>
<feature type="region of interest" description="Disordered" evidence="5">
    <location>
        <begin position="913"/>
        <end position="933"/>
    </location>
</feature>
<evidence type="ECO:0000256" key="1">
    <source>
        <dbReference type="ARBA" id="ARBA00022741"/>
    </source>
</evidence>
<feature type="region of interest" description="Disordered" evidence="5">
    <location>
        <begin position="1309"/>
        <end position="1357"/>
    </location>
</feature>
<dbReference type="PANTHER" id="PTHR22683">
    <property type="entry name" value="SPORULATION PROTEIN RELATED"/>
    <property type="match status" value="1"/>
</dbReference>
<evidence type="ECO:0000256" key="2">
    <source>
        <dbReference type="ARBA" id="ARBA00022840"/>
    </source>
</evidence>
<dbReference type="SUPFAM" id="SSF52540">
    <property type="entry name" value="P-loop containing nucleoside triphosphate hydrolases"/>
    <property type="match status" value="1"/>
</dbReference>